<accession>A0ABW2C9P7</accession>
<protein>
    <submittedName>
        <fullName evidence="2">Uncharacterized protein</fullName>
    </submittedName>
</protein>
<dbReference type="RefSeq" id="WP_160819917.1">
    <property type="nucleotide sequence ID" value="NZ_JBHSXE010000001.1"/>
</dbReference>
<evidence type="ECO:0000256" key="1">
    <source>
        <dbReference type="SAM" id="MobiDB-lite"/>
    </source>
</evidence>
<dbReference type="Proteomes" id="UP001596380">
    <property type="component" value="Unassembled WGS sequence"/>
</dbReference>
<name>A0ABW2C9P7_9ACTN</name>
<gene>
    <name evidence="2" type="ORF">ACFQKB_01795</name>
</gene>
<organism evidence="2 3">
    <name type="scientific">Actinomadura yumaensis</name>
    <dbReference type="NCBI Taxonomy" id="111807"/>
    <lineage>
        <taxon>Bacteria</taxon>
        <taxon>Bacillati</taxon>
        <taxon>Actinomycetota</taxon>
        <taxon>Actinomycetes</taxon>
        <taxon>Streptosporangiales</taxon>
        <taxon>Thermomonosporaceae</taxon>
        <taxon>Actinomadura</taxon>
    </lineage>
</organism>
<feature type="compositionally biased region" description="Basic residues" evidence="1">
    <location>
        <begin position="43"/>
        <end position="58"/>
    </location>
</feature>
<sequence length="58" mass="6961">MSYRTGSRASGCRYEPDSSTNVIRRRIARARLCWQRPIDQERRRRHPANSRYPRVGRT</sequence>
<proteinExistence type="predicted"/>
<keyword evidence="3" id="KW-1185">Reference proteome</keyword>
<dbReference type="EMBL" id="JBHSXS010000001">
    <property type="protein sequence ID" value="MFC6878492.1"/>
    <property type="molecule type" value="Genomic_DNA"/>
</dbReference>
<evidence type="ECO:0000313" key="3">
    <source>
        <dbReference type="Proteomes" id="UP001596380"/>
    </source>
</evidence>
<reference evidence="3" key="1">
    <citation type="journal article" date="2019" name="Int. J. Syst. Evol. Microbiol.">
        <title>The Global Catalogue of Microorganisms (GCM) 10K type strain sequencing project: providing services to taxonomists for standard genome sequencing and annotation.</title>
        <authorList>
            <consortium name="The Broad Institute Genomics Platform"/>
            <consortium name="The Broad Institute Genome Sequencing Center for Infectious Disease"/>
            <person name="Wu L."/>
            <person name="Ma J."/>
        </authorList>
    </citation>
    <scope>NUCLEOTIDE SEQUENCE [LARGE SCALE GENOMIC DNA]</scope>
    <source>
        <strain evidence="3">JCM 3369</strain>
    </source>
</reference>
<comment type="caution">
    <text evidence="2">The sequence shown here is derived from an EMBL/GenBank/DDBJ whole genome shotgun (WGS) entry which is preliminary data.</text>
</comment>
<feature type="region of interest" description="Disordered" evidence="1">
    <location>
        <begin position="38"/>
        <end position="58"/>
    </location>
</feature>
<evidence type="ECO:0000313" key="2">
    <source>
        <dbReference type="EMBL" id="MFC6878492.1"/>
    </source>
</evidence>